<dbReference type="AlphaFoldDB" id="A0A8J2RJJ0"/>
<proteinExistence type="predicted"/>
<comment type="caution">
    <text evidence="1">The sequence shown here is derived from an EMBL/GenBank/DDBJ whole genome shotgun (WGS) entry which is preliminary data.</text>
</comment>
<gene>
    <name evidence="1" type="ORF">DGAL_LOCUS3274</name>
</gene>
<dbReference type="OrthoDB" id="6402319at2759"/>
<reference evidence="1" key="1">
    <citation type="submission" date="2021-11" db="EMBL/GenBank/DDBJ databases">
        <authorList>
            <person name="Schell T."/>
        </authorList>
    </citation>
    <scope>NUCLEOTIDE SEQUENCE</scope>
    <source>
        <strain evidence="1">M5</strain>
    </source>
</reference>
<evidence type="ECO:0000313" key="1">
    <source>
        <dbReference type="EMBL" id="CAH0100978.1"/>
    </source>
</evidence>
<dbReference type="EMBL" id="CAKKLH010000047">
    <property type="protein sequence ID" value="CAH0100978.1"/>
    <property type="molecule type" value="Genomic_DNA"/>
</dbReference>
<accession>A0A8J2RJJ0</accession>
<protein>
    <submittedName>
        <fullName evidence="1">Uncharacterized protein</fullName>
    </submittedName>
</protein>
<sequence length="245" mass="27807">MAEANATKQKNNNLLQEFVSQLDLLQESLAIMRGMKCSKCFRDVHKSSKYDNEQLCPSCKDVILSPFGSPANALSLLSVRTQKITDKETGVKFHAMANLVSQIVSLYQPNKDKVTLVASMMLSISCKPANLKRFLQDLEEAGVPPDDIVFLFVGKVTESEVVSYDPWKITGRKLLDLFAKRKTTDWLEDLNLSRLSRQYINGLNHGRNCFCRNHKLTAKQVEEIENRIAFIKSLDECKDDEIEDD</sequence>
<evidence type="ECO:0000313" key="2">
    <source>
        <dbReference type="Proteomes" id="UP000789390"/>
    </source>
</evidence>
<dbReference type="Proteomes" id="UP000789390">
    <property type="component" value="Unassembled WGS sequence"/>
</dbReference>
<name>A0A8J2RJJ0_9CRUS</name>
<organism evidence="1 2">
    <name type="scientific">Daphnia galeata</name>
    <dbReference type="NCBI Taxonomy" id="27404"/>
    <lineage>
        <taxon>Eukaryota</taxon>
        <taxon>Metazoa</taxon>
        <taxon>Ecdysozoa</taxon>
        <taxon>Arthropoda</taxon>
        <taxon>Crustacea</taxon>
        <taxon>Branchiopoda</taxon>
        <taxon>Diplostraca</taxon>
        <taxon>Cladocera</taxon>
        <taxon>Anomopoda</taxon>
        <taxon>Daphniidae</taxon>
        <taxon>Daphnia</taxon>
    </lineage>
</organism>
<keyword evidence="2" id="KW-1185">Reference proteome</keyword>